<reference evidence="1 2" key="1">
    <citation type="submission" date="2020-10" db="EMBL/GenBank/DDBJ databases">
        <title>ChiBAC.</title>
        <authorList>
            <person name="Zenner C."/>
            <person name="Hitch T.C.A."/>
            <person name="Clavel T."/>
        </authorList>
    </citation>
    <scope>NUCLEOTIDE SEQUENCE [LARGE SCALE GENOMIC DNA]</scope>
    <source>
        <strain evidence="1 2">DSM 109015</strain>
    </source>
</reference>
<name>A0ABR9R3Z2_9FIRM</name>
<organism evidence="1 2">
    <name type="scientific">Gemmiger gallinarum</name>
    <dbReference type="NCBI Taxonomy" id="2779354"/>
    <lineage>
        <taxon>Bacteria</taxon>
        <taxon>Bacillati</taxon>
        <taxon>Bacillota</taxon>
        <taxon>Clostridia</taxon>
        <taxon>Eubacteriales</taxon>
        <taxon>Gemmiger</taxon>
    </lineage>
</organism>
<proteinExistence type="predicted"/>
<dbReference type="Proteomes" id="UP000768567">
    <property type="component" value="Unassembled WGS sequence"/>
</dbReference>
<dbReference type="EMBL" id="JADCKC010000002">
    <property type="protein sequence ID" value="MBE5037861.1"/>
    <property type="molecule type" value="Genomic_DNA"/>
</dbReference>
<accession>A0ABR9R3Z2</accession>
<keyword evidence="2" id="KW-1185">Reference proteome</keyword>
<comment type="caution">
    <text evidence="1">The sequence shown here is derived from an EMBL/GenBank/DDBJ whole genome shotgun (WGS) entry which is preliminary data.</text>
</comment>
<evidence type="ECO:0000313" key="1">
    <source>
        <dbReference type="EMBL" id="MBE5037861.1"/>
    </source>
</evidence>
<evidence type="ECO:0000313" key="2">
    <source>
        <dbReference type="Proteomes" id="UP000768567"/>
    </source>
</evidence>
<dbReference type="RefSeq" id="WP_193501520.1">
    <property type="nucleotide sequence ID" value="NZ_JADCKC010000002.1"/>
</dbReference>
<sequence>MRAIIFLQHFRGKAAAGILTAGVVLLCGASLLLPGVLGARQEAALTESPLPRPAVAGLPDEQARAIPILYDLYRARLQPGNFGWQEGDASLLPQLEQCLAHLAEAGVLPREMTESVQPVLDAAAAGEEGASFLTQQTGSFAGVQITAGAGTSGRSGPDCGFVSAVWDTATGGVVSLNLSGQLPQADPAAMLDAWRQDLGLDALDDWQDEAMENGLTSWSDKAQVYLYCAVEETGLRLTMTNLSGMDKGKS</sequence>
<gene>
    <name evidence="1" type="ORF">INF35_08700</name>
</gene>
<protein>
    <submittedName>
        <fullName evidence="1">Uncharacterized protein</fullName>
    </submittedName>
</protein>